<keyword evidence="3" id="KW-1185">Reference proteome</keyword>
<dbReference type="Proteomes" id="UP000217289">
    <property type="component" value="Chromosome"/>
</dbReference>
<accession>A0A250IE07</accession>
<dbReference type="KEGG" id="mbd:MEBOL_002806"/>
<feature type="region of interest" description="Disordered" evidence="1">
    <location>
        <begin position="1"/>
        <end position="24"/>
    </location>
</feature>
<evidence type="ECO:0000313" key="2">
    <source>
        <dbReference type="EMBL" id="ATB29357.1"/>
    </source>
</evidence>
<proteinExistence type="predicted"/>
<dbReference type="OrthoDB" id="5519489at2"/>
<dbReference type="AlphaFoldDB" id="A0A250IE07"/>
<reference evidence="2 3" key="1">
    <citation type="submission" date="2017-06" db="EMBL/GenBank/DDBJ databases">
        <authorList>
            <person name="Kim H.J."/>
            <person name="Triplett B.A."/>
        </authorList>
    </citation>
    <scope>NUCLEOTIDE SEQUENCE [LARGE SCALE GENOMIC DNA]</scope>
    <source>
        <strain evidence="2 3">DSM 14713</strain>
    </source>
</reference>
<evidence type="ECO:0000313" key="3">
    <source>
        <dbReference type="Proteomes" id="UP000217289"/>
    </source>
</evidence>
<dbReference type="Gene3D" id="1.10.490.110">
    <property type="entry name" value="Uncharacterized conserved protein DUF2267"/>
    <property type="match status" value="1"/>
</dbReference>
<feature type="compositionally biased region" description="Polar residues" evidence="1">
    <location>
        <begin position="1"/>
        <end position="11"/>
    </location>
</feature>
<name>A0A250IE07_9BACT</name>
<organism evidence="2 3">
    <name type="scientific">Melittangium boletus DSM 14713</name>
    <dbReference type="NCBI Taxonomy" id="1294270"/>
    <lineage>
        <taxon>Bacteria</taxon>
        <taxon>Pseudomonadati</taxon>
        <taxon>Myxococcota</taxon>
        <taxon>Myxococcia</taxon>
        <taxon>Myxococcales</taxon>
        <taxon>Cystobacterineae</taxon>
        <taxon>Archangiaceae</taxon>
        <taxon>Melittangium</taxon>
    </lineage>
</organism>
<dbReference type="EMBL" id="CP022163">
    <property type="protein sequence ID" value="ATB29357.1"/>
    <property type="molecule type" value="Genomic_DNA"/>
</dbReference>
<evidence type="ECO:0008006" key="4">
    <source>
        <dbReference type="Google" id="ProtNLM"/>
    </source>
</evidence>
<evidence type="ECO:0000256" key="1">
    <source>
        <dbReference type="SAM" id="MobiDB-lite"/>
    </source>
</evidence>
<gene>
    <name evidence="2" type="ORF">MEBOL_002806</name>
</gene>
<dbReference type="InterPro" id="IPR038282">
    <property type="entry name" value="DUF2267_sf"/>
</dbReference>
<dbReference type="RefSeq" id="WP_095977932.1">
    <property type="nucleotide sequence ID" value="NZ_CP022163.1"/>
</dbReference>
<protein>
    <recommendedName>
        <fullName evidence="4">DUF2267 domain-containing protein</fullName>
    </recommendedName>
</protein>
<sequence length="149" mass="16273">MSDTPPGNPQSRGGKPSPSRPGAQAASFLTHLSEVRKVDARLTEAAAVSVITALLQRLEPEETPETPDPLALKLLELLPLSLSAPVAATEAPEELFVCVSRAVGRDASEVEPLVRAVFQGLREYLSEAEAQEVERQLSWDLQHLWRRTQ</sequence>